<feature type="domain" description="Response regulatory" evidence="16">
    <location>
        <begin position="740"/>
        <end position="854"/>
    </location>
</feature>
<keyword evidence="10 14" id="KW-1133">Transmembrane helix</keyword>
<evidence type="ECO:0000256" key="4">
    <source>
        <dbReference type="ARBA" id="ARBA00022553"/>
    </source>
</evidence>
<evidence type="ECO:0000259" key="15">
    <source>
        <dbReference type="PROSITE" id="PS50109"/>
    </source>
</evidence>
<evidence type="ECO:0000256" key="14">
    <source>
        <dbReference type="SAM" id="Phobius"/>
    </source>
</evidence>
<dbReference type="GO" id="GO:0006355">
    <property type="term" value="P:regulation of DNA-templated transcription"/>
    <property type="evidence" value="ECO:0007669"/>
    <property type="project" value="InterPro"/>
</dbReference>
<evidence type="ECO:0000256" key="1">
    <source>
        <dbReference type="ARBA" id="ARBA00000085"/>
    </source>
</evidence>
<keyword evidence="12 14" id="KW-0472">Membrane</keyword>
<feature type="transmembrane region" description="Helical" evidence="14">
    <location>
        <begin position="187"/>
        <end position="208"/>
    </location>
</feature>
<keyword evidence="6 14" id="KW-0812">Transmembrane</keyword>
<dbReference type="InterPro" id="IPR036890">
    <property type="entry name" value="HATPase_C_sf"/>
</dbReference>
<dbReference type="PROSITE" id="PS50112">
    <property type="entry name" value="PAS"/>
    <property type="match status" value="2"/>
</dbReference>
<dbReference type="SMART" id="SM00448">
    <property type="entry name" value="REC"/>
    <property type="match status" value="1"/>
</dbReference>
<feature type="domain" description="Histidine kinase" evidence="15">
    <location>
        <begin position="495"/>
        <end position="720"/>
    </location>
</feature>
<gene>
    <name evidence="18" type="ordered locus">amb2165</name>
</gene>
<evidence type="ECO:0000259" key="17">
    <source>
        <dbReference type="PROSITE" id="PS50112"/>
    </source>
</evidence>
<dbReference type="GO" id="GO:0005524">
    <property type="term" value="F:ATP binding"/>
    <property type="evidence" value="ECO:0007669"/>
    <property type="project" value="UniProtKB-KW"/>
</dbReference>
<protein>
    <recommendedName>
        <fullName evidence="3">histidine kinase</fullName>
        <ecNumber evidence="3">2.7.13.3</ecNumber>
    </recommendedName>
</protein>
<dbReference type="SMART" id="SM00387">
    <property type="entry name" value="HATPase_c"/>
    <property type="match status" value="1"/>
</dbReference>
<dbReference type="KEGG" id="mag:amb2165"/>
<sequence length="860" mass="93461">MPKTRYRAQDLLAGLYRRQAAVIAALLLLTLAGYQSQDWVVSHLSEDGALINVAGRQRMLSQRSVAFAYQMAAASAAEERSMFADLLAQSGSEMAAGHARLIGESTARGMTPEMEALYWGGTPSLDAEVLAFVSEVRAVAATDGLGVNPLRLQRLADKSRLTLLPGLERLVVQYQDESRQNVARLRYGFSLGLYLVLAVLGLSWFGVFRPMARRLREEFSAHQAAVEHNNLILDSMGEGIIGLDTRGAVTFVNPAASEMLGFAPGEMLGQHLHPLIHHSHPDGSQYPSEHCPLSRTLASAEGCSVEDEWFWRKDGSSFPVHYGSTPIVNDGVLIGAVVTFRDLSDVTATRRALEASEQIKSSILDAAQDAIITIDRSGMVVEFNPAAEHIFGRRSSDALGHEIADLIIPEIHREAHRRGLARVASGQASSVLGKRMEMSGLHARGHEIPLELTITHLPDHGLFTAFIRDITEQKQTEAALRRSQKMEAVGQLTGGIAHDFNNLLGIITGNLELLERTVQGSESGMKRVQTALRSARRGADLTRRLLSFSRQDPKAQGKSRTDIADAISGMQEMVQRSLTKVIEVRTQMAADTWHADINRSEFEDCLLNLCLNARDAMPQGGVLTVEASNVEVDDEMRRADPNLTPGRYVVVSVSDTGTGIPKEIVDRIFEPFFTTKERGKGTGLGLAMAYGFARRSGGHIRVYSEPGIGTTFRLYLPKAADGTEAAAEPLPEELPTGSEHVLVVDDEPHLAEIAGEFLAELGYRATICADAAEALSILQQDGGVDLLFTDVVMPHGLDGYALERKAHEMGHACAVLLTSGFTGHVAANGEEPQSEILSKPYGKASLAHAVRRALDQRRTA</sequence>
<dbReference type="PRINTS" id="PR00344">
    <property type="entry name" value="BCTRLSENSOR"/>
</dbReference>
<dbReference type="NCBIfam" id="TIGR00229">
    <property type="entry name" value="sensory_box"/>
    <property type="match status" value="2"/>
</dbReference>
<dbReference type="SUPFAM" id="SSF55874">
    <property type="entry name" value="ATPase domain of HSP90 chaperone/DNA topoisomerase II/histidine kinase"/>
    <property type="match status" value="1"/>
</dbReference>
<keyword evidence="9" id="KW-0067">ATP-binding</keyword>
<dbReference type="CDD" id="cd00130">
    <property type="entry name" value="PAS"/>
    <property type="match status" value="2"/>
</dbReference>
<dbReference type="Gene3D" id="1.10.287.130">
    <property type="match status" value="1"/>
</dbReference>
<keyword evidence="5" id="KW-0808">Transferase</keyword>
<dbReference type="SMART" id="SM00091">
    <property type="entry name" value="PAS"/>
    <property type="match status" value="2"/>
</dbReference>
<dbReference type="Gene3D" id="3.40.50.2300">
    <property type="match status" value="1"/>
</dbReference>
<dbReference type="CDD" id="cd00082">
    <property type="entry name" value="HisKA"/>
    <property type="match status" value="1"/>
</dbReference>
<dbReference type="PROSITE" id="PS50110">
    <property type="entry name" value="RESPONSE_REGULATORY"/>
    <property type="match status" value="1"/>
</dbReference>
<evidence type="ECO:0000256" key="13">
    <source>
        <dbReference type="PROSITE-ProRule" id="PRU00169"/>
    </source>
</evidence>
<dbReference type="Pfam" id="PF00072">
    <property type="entry name" value="Response_reg"/>
    <property type="match status" value="1"/>
</dbReference>
<dbReference type="InterPro" id="IPR000014">
    <property type="entry name" value="PAS"/>
</dbReference>
<dbReference type="InterPro" id="IPR035965">
    <property type="entry name" value="PAS-like_dom_sf"/>
</dbReference>
<accession>Q2W5A6</accession>
<dbReference type="AlphaFoldDB" id="Q2W5A6"/>
<evidence type="ECO:0000256" key="3">
    <source>
        <dbReference type="ARBA" id="ARBA00012438"/>
    </source>
</evidence>
<dbReference type="Gene3D" id="3.30.565.10">
    <property type="entry name" value="Histidine kinase-like ATPase, C-terminal domain"/>
    <property type="match status" value="1"/>
</dbReference>
<dbReference type="InterPro" id="IPR004358">
    <property type="entry name" value="Sig_transdc_His_kin-like_C"/>
</dbReference>
<evidence type="ECO:0000256" key="12">
    <source>
        <dbReference type="ARBA" id="ARBA00023136"/>
    </source>
</evidence>
<evidence type="ECO:0000256" key="7">
    <source>
        <dbReference type="ARBA" id="ARBA00022741"/>
    </source>
</evidence>
<evidence type="ECO:0000259" key="16">
    <source>
        <dbReference type="PROSITE" id="PS50110"/>
    </source>
</evidence>
<dbReference type="GO" id="GO:0016020">
    <property type="term" value="C:membrane"/>
    <property type="evidence" value="ECO:0007669"/>
    <property type="project" value="UniProtKB-SubCell"/>
</dbReference>
<proteinExistence type="predicted"/>
<dbReference type="SUPFAM" id="SSF55785">
    <property type="entry name" value="PYP-like sensor domain (PAS domain)"/>
    <property type="match status" value="2"/>
</dbReference>
<evidence type="ECO:0000313" key="18">
    <source>
        <dbReference type="EMBL" id="BAE50969.1"/>
    </source>
</evidence>
<evidence type="ECO:0000256" key="2">
    <source>
        <dbReference type="ARBA" id="ARBA00004141"/>
    </source>
</evidence>
<dbReference type="EMBL" id="AP007255">
    <property type="protein sequence ID" value="BAE50969.1"/>
    <property type="molecule type" value="Genomic_DNA"/>
</dbReference>
<dbReference type="SUPFAM" id="SSF47384">
    <property type="entry name" value="Homodimeric domain of signal transducing histidine kinase"/>
    <property type="match status" value="1"/>
</dbReference>
<dbReference type="InterPro" id="IPR036097">
    <property type="entry name" value="HisK_dim/P_sf"/>
</dbReference>
<keyword evidence="19" id="KW-1185">Reference proteome</keyword>
<dbReference type="Pfam" id="PF02518">
    <property type="entry name" value="HATPase_c"/>
    <property type="match status" value="1"/>
</dbReference>
<dbReference type="InterPro" id="IPR003594">
    <property type="entry name" value="HATPase_dom"/>
</dbReference>
<comment type="catalytic activity">
    <reaction evidence="1">
        <text>ATP + protein L-histidine = ADP + protein N-phospho-L-histidine.</text>
        <dbReference type="EC" id="2.7.13.3"/>
    </reaction>
</comment>
<dbReference type="HOGENOM" id="CLU_000445_114_51_5"/>
<evidence type="ECO:0000256" key="10">
    <source>
        <dbReference type="ARBA" id="ARBA00022989"/>
    </source>
</evidence>
<dbReference type="GO" id="GO:0000155">
    <property type="term" value="F:phosphorelay sensor kinase activity"/>
    <property type="evidence" value="ECO:0007669"/>
    <property type="project" value="InterPro"/>
</dbReference>
<feature type="domain" description="PAS" evidence="17">
    <location>
        <begin position="232"/>
        <end position="300"/>
    </location>
</feature>
<keyword evidence="8 18" id="KW-0418">Kinase</keyword>
<dbReference type="STRING" id="342108.amb2165"/>
<dbReference type="InterPro" id="IPR029095">
    <property type="entry name" value="NarX-like_N"/>
</dbReference>
<feature type="modified residue" description="4-aspartylphosphate" evidence="13">
    <location>
        <position position="790"/>
    </location>
</feature>
<evidence type="ECO:0000256" key="11">
    <source>
        <dbReference type="ARBA" id="ARBA00023012"/>
    </source>
</evidence>
<name>Q2W5A6_PARM1</name>
<comment type="subcellular location">
    <subcellularLocation>
        <location evidence="2">Membrane</location>
        <topology evidence="2">Multi-pass membrane protein</topology>
    </subcellularLocation>
</comment>
<evidence type="ECO:0000256" key="9">
    <source>
        <dbReference type="ARBA" id="ARBA00022840"/>
    </source>
</evidence>
<organism evidence="18 19">
    <name type="scientific">Paramagnetospirillum magneticum (strain ATCC 700264 / AMB-1)</name>
    <name type="common">Magnetospirillum magneticum</name>
    <dbReference type="NCBI Taxonomy" id="342108"/>
    <lineage>
        <taxon>Bacteria</taxon>
        <taxon>Pseudomonadati</taxon>
        <taxon>Pseudomonadota</taxon>
        <taxon>Alphaproteobacteria</taxon>
        <taxon>Rhodospirillales</taxon>
        <taxon>Magnetospirillaceae</taxon>
        <taxon>Paramagnetospirillum</taxon>
    </lineage>
</organism>
<evidence type="ECO:0000313" key="19">
    <source>
        <dbReference type="Proteomes" id="UP000007058"/>
    </source>
</evidence>
<dbReference type="Gene3D" id="3.30.450.20">
    <property type="entry name" value="PAS domain"/>
    <property type="match status" value="2"/>
</dbReference>
<keyword evidence="7" id="KW-0547">Nucleotide-binding</keyword>
<dbReference type="SMART" id="SM00388">
    <property type="entry name" value="HisKA"/>
    <property type="match status" value="1"/>
</dbReference>
<dbReference type="SUPFAM" id="SSF52172">
    <property type="entry name" value="CheY-like"/>
    <property type="match status" value="1"/>
</dbReference>
<dbReference type="Pfam" id="PF13675">
    <property type="entry name" value="PilJ"/>
    <property type="match status" value="1"/>
</dbReference>
<dbReference type="Proteomes" id="UP000007058">
    <property type="component" value="Chromosome"/>
</dbReference>
<dbReference type="PANTHER" id="PTHR43065">
    <property type="entry name" value="SENSOR HISTIDINE KINASE"/>
    <property type="match status" value="1"/>
</dbReference>
<dbReference type="PROSITE" id="PS50109">
    <property type="entry name" value="HIS_KIN"/>
    <property type="match status" value="1"/>
</dbReference>
<dbReference type="PANTHER" id="PTHR43065:SF49">
    <property type="entry name" value="HISTIDINE KINASE"/>
    <property type="match status" value="1"/>
</dbReference>
<evidence type="ECO:0000256" key="6">
    <source>
        <dbReference type="ARBA" id="ARBA00022692"/>
    </source>
</evidence>
<reference evidence="18 19" key="1">
    <citation type="journal article" date="2005" name="DNA Res.">
        <title>Complete genome sequence of the facultative anaerobic magnetotactic bacterium Magnetospirillum sp. strain AMB-1.</title>
        <authorList>
            <person name="Matsunaga T."/>
            <person name="Okamura Y."/>
            <person name="Fukuda Y."/>
            <person name="Wahyudi A.T."/>
            <person name="Murase Y."/>
            <person name="Takeyama H."/>
        </authorList>
    </citation>
    <scope>NUCLEOTIDE SEQUENCE [LARGE SCALE GENOMIC DNA]</scope>
    <source>
        <strain evidence="19">ATCC 700264 / AMB-1</strain>
    </source>
</reference>
<dbReference type="InterPro" id="IPR011006">
    <property type="entry name" value="CheY-like_superfamily"/>
</dbReference>
<dbReference type="InterPro" id="IPR003661">
    <property type="entry name" value="HisK_dim/P_dom"/>
</dbReference>
<dbReference type="InterPro" id="IPR001789">
    <property type="entry name" value="Sig_transdc_resp-reg_receiver"/>
</dbReference>
<dbReference type="EC" id="2.7.13.3" evidence="3"/>
<dbReference type="Pfam" id="PF00512">
    <property type="entry name" value="HisKA"/>
    <property type="match status" value="1"/>
</dbReference>
<feature type="domain" description="PAS" evidence="17">
    <location>
        <begin position="356"/>
        <end position="427"/>
    </location>
</feature>
<keyword evidence="11" id="KW-0902">Two-component regulatory system</keyword>
<keyword evidence="4 13" id="KW-0597">Phosphoprotein</keyword>
<evidence type="ECO:0000256" key="8">
    <source>
        <dbReference type="ARBA" id="ARBA00022777"/>
    </source>
</evidence>
<evidence type="ECO:0000256" key="5">
    <source>
        <dbReference type="ARBA" id="ARBA00022679"/>
    </source>
</evidence>
<dbReference type="InterPro" id="IPR005467">
    <property type="entry name" value="His_kinase_dom"/>
</dbReference>
<dbReference type="RefSeq" id="WP_011384564.1">
    <property type="nucleotide sequence ID" value="NC_007626.1"/>
</dbReference>
<dbReference type="Pfam" id="PF00989">
    <property type="entry name" value="PAS"/>
    <property type="match status" value="2"/>
</dbReference>
<dbReference type="InterPro" id="IPR013767">
    <property type="entry name" value="PAS_fold"/>
</dbReference>